<dbReference type="SUPFAM" id="SSF51735">
    <property type="entry name" value="NAD(P)-binding Rossmann-fold domains"/>
    <property type="match status" value="2"/>
</dbReference>
<dbReference type="PANTHER" id="PTHR48476:SF1">
    <property type="entry name" value="SHORT-CHAIN DEHYDROGENASE TIC 32, CHLOROPLASTIC-LIKE"/>
    <property type="match status" value="1"/>
</dbReference>
<dbReference type="STRING" id="906689.A0A2I0W089"/>
<keyword evidence="2" id="KW-1185">Reference proteome</keyword>
<organism evidence="1 2">
    <name type="scientific">Dendrobium catenatum</name>
    <dbReference type="NCBI Taxonomy" id="906689"/>
    <lineage>
        <taxon>Eukaryota</taxon>
        <taxon>Viridiplantae</taxon>
        <taxon>Streptophyta</taxon>
        <taxon>Embryophyta</taxon>
        <taxon>Tracheophyta</taxon>
        <taxon>Spermatophyta</taxon>
        <taxon>Magnoliopsida</taxon>
        <taxon>Liliopsida</taxon>
        <taxon>Asparagales</taxon>
        <taxon>Orchidaceae</taxon>
        <taxon>Epidendroideae</taxon>
        <taxon>Malaxideae</taxon>
        <taxon>Dendrobiinae</taxon>
        <taxon>Dendrobium</taxon>
    </lineage>
</organism>
<reference evidence="1 2" key="2">
    <citation type="journal article" date="2017" name="Nature">
        <title>The Apostasia genome and the evolution of orchids.</title>
        <authorList>
            <person name="Zhang G.Q."/>
            <person name="Liu K.W."/>
            <person name="Li Z."/>
            <person name="Lohaus R."/>
            <person name="Hsiao Y.Y."/>
            <person name="Niu S.C."/>
            <person name="Wang J.Y."/>
            <person name="Lin Y.C."/>
            <person name="Xu Q."/>
            <person name="Chen L.J."/>
            <person name="Yoshida K."/>
            <person name="Fujiwara S."/>
            <person name="Wang Z.W."/>
            <person name="Zhang Y.Q."/>
            <person name="Mitsuda N."/>
            <person name="Wang M."/>
            <person name="Liu G.H."/>
            <person name="Pecoraro L."/>
            <person name="Huang H.X."/>
            <person name="Xiao X.J."/>
            <person name="Lin M."/>
            <person name="Wu X.Y."/>
            <person name="Wu W.L."/>
            <person name="Chen Y.Y."/>
            <person name="Chang S.B."/>
            <person name="Sakamoto S."/>
            <person name="Ohme-Takagi M."/>
            <person name="Yagi M."/>
            <person name="Zeng S.J."/>
            <person name="Shen C.Y."/>
            <person name="Yeh C.M."/>
            <person name="Luo Y.B."/>
            <person name="Tsai W.C."/>
            <person name="Van de Peer Y."/>
            <person name="Liu Z.J."/>
        </authorList>
    </citation>
    <scope>NUCLEOTIDE SEQUENCE [LARGE SCALE GENOMIC DNA]</scope>
    <source>
        <tissue evidence="1">The whole plant</tissue>
    </source>
</reference>
<dbReference type="EMBL" id="KZ503041">
    <property type="protein sequence ID" value="PKU69058.1"/>
    <property type="molecule type" value="Genomic_DNA"/>
</dbReference>
<protein>
    <submittedName>
        <fullName evidence="1">Short-chain dehydrogenase TIC 32, chloroplastic</fullName>
    </submittedName>
</protein>
<evidence type="ECO:0000313" key="2">
    <source>
        <dbReference type="Proteomes" id="UP000233837"/>
    </source>
</evidence>
<accession>A0A2I0W089</accession>
<dbReference type="Gene3D" id="3.40.50.720">
    <property type="entry name" value="NAD(P)-binding Rossmann-like Domain"/>
    <property type="match status" value="3"/>
</dbReference>
<sequence length="452" mass="50041">MATLRQCSCNRDANCACNLVIVGSKANGRERRSTTPHRSVPYLKNISIYKIGLNIKKKGSERVVIKCFVVDEFTVMQIAMISFMQWISRLVFGSYIWSKLEFSITDALRYIMGIAGPNGFGSNSTAEQVTEGISPSHLTAIITGATSGIGAETARVLAKRGVRLVMPARDLKKAGEGLMALVLTTAEQVTEGISPSHLTAIITGATSGIGAETARVLAKRGVRLVMPARDLKKAGEVKKRIKRESPGAEIIVMEMDLSHYLLTKLLLGKMAETATKTGVHGRIINVTSVIHRWVAKEGFKFDDMLLPKSYNGTRAYALSKLANIMHAKEMARQLKERNANVTINSVHPGIVKTGIIRDHRGLITDDEVLKLYGCCVYHHYLPMPLKTMNDITQDKNETNCADYRFVYIGVKGIFIPQPFFCHLLYSTIYCDDFFDTFYLFSITLIPLCGTIC</sequence>
<dbReference type="InterPro" id="IPR002347">
    <property type="entry name" value="SDR_fam"/>
</dbReference>
<dbReference type="PRINTS" id="PR00081">
    <property type="entry name" value="GDHRDH"/>
</dbReference>
<dbReference type="InterPro" id="IPR036291">
    <property type="entry name" value="NAD(P)-bd_dom_sf"/>
</dbReference>
<dbReference type="PANTHER" id="PTHR48476">
    <property type="entry name" value="SHORT-CHAIN DEHYDROGENASE TIC 32, CHLOROPLASTIC-LIKE"/>
    <property type="match status" value="1"/>
</dbReference>
<evidence type="ECO:0000313" key="1">
    <source>
        <dbReference type="EMBL" id="PKU69058.1"/>
    </source>
</evidence>
<reference evidence="1 2" key="1">
    <citation type="journal article" date="2016" name="Sci. Rep.">
        <title>The Dendrobium catenatum Lindl. genome sequence provides insights into polysaccharide synthase, floral development and adaptive evolution.</title>
        <authorList>
            <person name="Zhang G.Q."/>
            <person name="Xu Q."/>
            <person name="Bian C."/>
            <person name="Tsai W.C."/>
            <person name="Yeh C.M."/>
            <person name="Liu K.W."/>
            <person name="Yoshida K."/>
            <person name="Zhang L.S."/>
            <person name="Chang S.B."/>
            <person name="Chen F."/>
            <person name="Shi Y."/>
            <person name="Su Y.Y."/>
            <person name="Zhang Y.Q."/>
            <person name="Chen L.J."/>
            <person name="Yin Y."/>
            <person name="Lin M."/>
            <person name="Huang H."/>
            <person name="Deng H."/>
            <person name="Wang Z.W."/>
            <person name="Zhu S.L."/>
            <person name="Zhao X."/>
            <person name="Deng C."/>
            <person name="Niu S.C."/>
            <person name="Huang J."/>
            <person name="Wang M."/>
            <person name="Liu G.H."/>
            <person name="Yang H.J."/>
            <person name="Xiao X.J."/>
            <person name="Hsiao Y.Y."/>
            <person name="Wu W.L."/>
            <person name="Chen Y.Y."/>
            <person name="Mitsuda N."/>
            <person name="Ohme-Takagi M."/>
            <person name="Luo Y.B."/>
            <person name="Van de Peer Y."/>
            <person name="Liu Z.J."/>
        </authorList>
    </citation>
    <scope>NUCLEOTIDE SEQUENCE [LARGE SCALE GENOMIC DNA]</scope>
    <source>
        <tissue evidence="1">The whole plant</tissue>
    </source>
</reference>
<proteinExistence type="predicted"/>
<name>A0A2I0W089_9ASPA</name>
<dbReference type="AlphaFoldDB" id="A0A2I0W089"/>
<gene>
    <name evidence="1" type="primary">TIC32</name>
    <name evidence="1" type="ORF">MA16_Dca002327</name>
</gene>
<dbReference type="Proteomes" id="UP000233837">
    <property type="component" value="Unassembled WGS sequence"/>
</dbReference>
<dbReference type="Pfam" id="PF00106">
    <property type="entry name" value="adh_short"/>
    <property type="match status" value="1"/>
</dbReference>
<dbReference type="InterPro" id="IPR055280">
    <property type="entry name" value="TIC32"/>
</dbReference>